<reference evidence="2" key="1">
    <citation type="submission" date="2018-10" db="EMBL/GenBank/DDBJ databases">
        <authorList>
            <person name="Hariharan J."/>
            <person name="Choudoir M.J."/>
            <person name="Diebold P."/>
            <person name="Panke-Buisse K."/>
            <person name="Campbell A.N."/>
            <person name="Buckley D.H."/>
        </authorList>
    </citation>
    <scope>NUCLEOTIDE SEQUENCE</scope>
    <source>
        <strain evidence="2">Gb1</strain>
    </source>
</reference>
<dbReference type="Pfam" id="PF13302">
    <property type="entry name" value="Acetyltransf_3"/>
    <property type="match status" value="1"/>
</dbReference>
<dbReference type="PANTHER" id="PTHR43441:SF6">
    <property type="entry name" value="N-ACETYLTRANSFERASE DOMAIN-CONTAINING PROTEIN"/>
    <property type="match status" value="1"/>
</dbReference>
<dbReference type="SUPFAM" id="SSF55729">
    <property type="entry name" value="Acyl-CoA N-acyltransferases (Nat)"/>
    <property type="match status" value="1"/>
</dbReference>
<evidence type="ECO:0000259" key="1">
    <source>
        <dbReference type="PROSITE" id="PS51186"/>
    </source>
</evidence>
<dbReference type="AlphaFoldDB" id="A0A652LCM3"/>
<dbReference type="InterPro" id="IPR051908">
    <property type="entry name" value="Ribosomal_N-acetyltransferase"/>
</dbReference>
<dbReference type="Gene3D" id="3.40.630.30">
    <property type="match status" value="1"/>
</dbReference>
<dbReference type="InterPro" id="IPR000182">
    <property type="entry name" value="GNAT_dom"/>
</dbReference>
<accession>A0A652LCM3</accession>
<evidence type="ECO:0000313" key="2">
    <source>
        <dbReference type="EMBL" id="TXS33566.1"/>
    </source>
</evidence>
<dbReference type="GO" id="GO:1990189">
    <property type="term" value="F:protein N-terminal-serine acetyltransferase activity"/>
    <property type="evidence" value="ECO:0007669"/>
    <property type="project" value="TreeGrafter"/>
</dbReference>
<name>A0A652LCM3_9ACTN</name>
<dbReference type="PROSITE" id="PS51186">
    <property type="entry name" value="GNAT"/>
    <property type="match status" value="1"/>
</dbReference>
<dbReference type="InterPro" id="IPR016181">
    <property type="entry name" value="Acyl_CoA_acyltransferase"/>
</dbReference>
<sequence length="183" mass="19044">MDTLMTARLALHPLTIAEAAVVEAGDPRDPPHGARWAPGYPDDGDRAGARRFLAACASAGGSTQPFGPYEIRRRTDGMAIGGAAFHGGPDVAGQVTVGYGLISSARGRGYASEALRALLAFARSQGVLSVRGDADLGNIGSHRVMASAGMRLVAVDDRLKHYRVDWRGTAPDDGGPRSHGAAR</sequence>
<dbReference type="GO" id="GO:0005737">
    <property type="term" value="C:cytoplasm"/>
    <property type="evidence" value="ECO:0007669"/>
    <property type="project" value="TreeGrafter"/>
</dbReference>
<feature type="domain" description="N-acetyltransferase" evidence="1">
    <location>
        <begin position="20"/>
        <end position="171"/>
    </location>
</feature>
<organism evidence="2">
    <name type="scientific">Streptomyces sp. gb1(2016)</name>
    <dbReference type="NCBI Taxonomy" id="1828321"/>
    <lineage>
        <taxon>Bacteria</taxon>
        <taxon>Bacillati</taxon>
        <taxon>Actinomycetota</taxon>
        <taxon>Actinomycetes</taxon>
        <taxon>Kitasatosporales</taxon>
        <taxon>Streptomycetaceae</taxon>
        <taxon>Streptomyces</taxon>
    </lineage>
</organism>
<comment type="caution">
    <text evidence="2">The sequence shown here is derived from an EMBL/GenBank/DDBJ whole genome shotgun (WGS) entry which is preliminary data.</text>
</comment>
<keyword evidence="2" id="KW-0808">Transferase</keyword>
<dbReference type="EMBL" id="RDBM01000011">
    <property type="protein sequence ID" value="TXS33566.1"/>
    <property type="molecule type" value="Genomic_DNA"/>
</dbReference>
<protein>
    <submittedName>
        <fullName evidence="2">N-acetyltransferase</fullName>
    </submittedName>
</protein>
<proteinExistence type="predicted"/>
<dbReference type="GO" id="GO:0008999">
    <property type="term" value="F:protein-N-terminal-alanine acetyltransferase activity"/>
    <property type="evidence" value="ECO:0007669"/>
    <property type="project" value="TreeGrafter"/>
</dbReference>
<dbReference type="PANTHER" id="PTHR43441">
    <property type="entry name" value="RIBOSOMAL-PROTEIN-SERINE ACETYLTRANSFERASE"/>
    <property type="match status" value="1"/>
</dbReference>
<gene>
    <name evidence="2" type="ORF">EAO74_03575</name>
</gene>